<dbReference type="AlphaFoldDB" id="A0A0F9R854"/>
<feature type="transmembrane region" description="Helical" evidence="1">
    <location>
        <begin position="129"/>
        <end position="150"/>
    </location>
</feature>
<protein>
    <recommendedName>
        <fullName evidence="3">Prenyltransferase</fullName>
    </recommendedName>
</protein>
<keyword evidence="1" id="KW-1133">Transmembrane helix</keyword>
<dbReference type="EMBL" id="LAZR01003903">
    <property type="protein sequence ID" value="KKN13618.1"/>
    <property type="molecule type" value="Genomic_DNA"/>
</dbReference>
<comment type="caution">
    <text evidence="2">The sequence shown here is derived from an EMBL/GenBank/DDBJ whole genome shotgun (WGS) entry which is preliminary data.</text>
</comment>
<feature type="transmembrane region" description="Helical" evidence="1">
    <location>
        <begin position="198"/>
        <end position="217"/>
    </location>
</feature>
<keyword evidence="1" id="KW-0812">Transmembrane</keyword>
<feature type="transmembrane region" description="Helical" evidence="1">
    <location>
        <begin position="98"/>
        <end position="117"/>
    </location>
</feature>
<evidence type="ECO:0008006" key="3">
    <source>
        <dbReference type="Google" id="ProtNLM"/>
    </source>
</evidence>
<name>A0A0F9R854_9ZZZZ</name>
<reference evidence="2" key="1">
    <citation type="journal article" date="2015" name="Nature">
        <title>Complex archaea that bridge the gap between prokaryotes and eukaryotes.</title>
        <authorList>
            <person name="Spang A."/>
            <person name="Saw J.H."/>
            <person name="Jorgensen S.L."/>
            <person name="Zaremba-Niedzwiedzka K."/>
            <person name="Martijn J."/>
            <person name="Lind A.E."/>
            <person name="van Eijk R."/>
            <person name="Schleper C."/>
            <person name="Guy L."/>
            <person name="Ettema T.J."/>
        </authorList>
    </citation>
    <scope>NUCLEOTIDE SEQUENCE</scope>
</reference>
<proteinExistence type="predicted"/>
<gene>
    <name evidence="2" type="ORF">LCGC14_1004560</name>
</gene>
<feature type="transmembrane region" description="Helical" evidence="1">
    <location>
        <begin position="76"/>
        <end position="92"/>
    </location>
</feature>
<sequence length="273" mass="30659">MPNLHRIFSFYLDASIHVALAILALVHVTCISLNIPVDTHLGWFLFFGSISCYNFVKYGVEAEKYILVTDIHQKHIQGISLLALIVALYHSYFLSLPVFLGIAVLVVLTGLYAIPLLPRARNLRSLGGLKIFVVAVVWAGSTVILPVISVEQYISWDVQIETVQRFILVLILLVPFEIRDLAFDSIELITLPQRFGILNTKIIGGAAIVPFYCIAWLKDDVSTAELVANGIISLILGILIWNTNKERPAYFASFFVEAVPIFWWIILLIITNY</sequence>
<evidence type="ECO:0000256" key="1">
    <source>
        <dbReference type="SAM" id="Phobius"/>
    </source>
</evidence>
<keyword evidence="1" id="KW-0472">Membrane</keyword>
<feature type="transmembrane region" description="Helical" evidence="1">
    <location>
        <begin position="162"/>
        <end position="178"/>
    </location>
</feature>
<feature type="transmembrane region" description="Helical" evidence="1">
    <location>
        <begin position="249"/>
        <end position="270"/>
    </location>
</feature>
<organism evidence="2">
    <name type="scientific">marine sediment metagenome</name>
    <dbReference type="NCBI Taxonomy" id="412755"/>
    <lineage>
        <taxon>unclassified sequences</taxon>
        <taxon>metagenomes</taxon>
        <taxon>ecological metagenomes</taxon>
    </lineage>
</organism>
<feature type="transmembrane region" description="Helical" evidence="1">
    <location>
        <begin position="223"/>
        <end position="242"/>
    </location>
</feature>
<feature type="transmembrane region" description="Helical" evidence="1">
    <location>
        <begin position="40"/>
        <end position="56"/>
    </location>
</feature>
<evidence type="ECO:0000313" key="2">
    <source>
        <dbReference type="EMBL" id="KKN13618.1"/>
    </source>
</evidence>
<accession>A0A0F9R854</accession>
<feature type="transmembrane region" description="Helical" evidence="1">
    <location>
        <begin position="7"/>
        <end position="28"/>
    </location>
</feature>